<dbReference type="GO" id="GO:0022857">
    <property type="term" value="F:transmembrane transporter activity"/>
    <property type="evidence" value="ECO:0007669"/>
    <property type="project" value="TreeGrafter"/>
</dbReference>
<dbReference type="Gene3D" id="1.25.40.20">
    <property type="entry name" value="Ankyrin repeat-containing domain"/>
    <property type="match status" value="4"/>
</dbReference>
<dbReference type="InterPro" id="IPR052076">
    <property type="entry name" value="TRP_cation_channel"/>
</dbReference>
<feature type="compositionally biased region" description="Polar residues" evidence="9">
    <location>
        <begin position="752"/>
        <end position="763"/>
    </location>
</feature>
<dbReference type="RefSeq" id="XP_018009874.1">
    <property type="nucleotide sequence ID" value="XM_018154385.2"/>
</dbReference>
<feature type="region of interest" description="Disordered" evidence="9">
    <location>
        <begin position="745"/>
        <end position="767"/>
    </location>
</feature>
<evidence type="ECO:0000256" key="4">
    <source>
        <dbReference type="ARBA" id="ARBA00023043"/>
    </source>
</evidence>
<feature type="transmembrane region" description="Helical" evidence="10">
    <location>
        <begin position="1117"/>
        <end position="1139"/>
    </location>
</feature>
<evidence type="ECO:0000256" key="7">
    <source>
        <dbReference type="ARBA" id="ARBA00023303"/>
    </source>
</evidence>
<name>A0A8B7N990_HYAAZ</name>
<dbReference type="InterPro" id="IPR036770">
    <property type="entry name" value="Ankyrin_rpt-contain_sf"/>
</dbReference>
<keyword evidence="6" id="KW-0325">Glycoprotein</keyword>
<dbReference type="PANTHER" id="PTHR47143:SF1">
    <property type="entry name" value="ION_TRANS DOMAIN-CONTAINING PROTEIN"/>
    <property type="match status" value="1"/>
</dbReference>
<sequence length="1261" mass="141577">MGLLRRSPSGGATMIAIPSTDSDGGTEMTALTGNRHSSYLRFGRIAAELPKLSLADDVEKGNIEGVRNILNSSLASDINAEIKRKLLLHQAVTNKNLPILNIILKFIDEKTLFLKNSEGKTALHLAVAIKNLPCSSVIMNANHQTLIQKDSDGNTPLHCMVKSHQYDICARAMDIISSQPRQWRESLINRTNAQHQTAVHLAAREKTCEILQLLLENGGKANVTTHKFFTPLHLAADSGSEQCVQLLLSYIPEDEKESYLNYTAGRNMTALMYAAMKGYSACCRALIGTNPNQRDTDQCTALHLAAKRGYFSLVKHLIEEQKANPLMVAKNGQTPLHCSILSNNDECFVYLLNQSLESLPPGTVPDLLKLAVKKNSNRCLKIMLDRDSFASYINHQFKDECNNTLLHLSTAKGSFRTTEMLLEKKARKDIRNNDDEYPLHLMASQVNSNSRLGEEEKAAVAKEMLHDSHELVDSPNKRGDTPLHLAAKSGNVEMVRLLLLKGPKILKENNDGLTAVHLAADAGHGDCLKKLLRALKTSEMKDLNKTLPHPVHMAAEKGRYECCQILYLELKVDGGPKKCLTISDDDLYPIDKALAGDHHELFKYFLSHMSFNASDELFACRLHRYFKKSLQDGVIDVVVAVIESEWCEVALDGRYCDNIHQPLSNSPTEAELHENVKPCKSFMLLIQKYPDLACQAMDKHITFMPNSVDEIHNFTPFEYIYYSVEDGKVASPFILPKISTTPCPGTPVAQGRSPTAVSPNTSLPKEPLTLDSVRRGTDPAMGIQIKPCEGELYAVKPHARVFRGTAWGRDHPLRAAVAGGSYDVLNHKLTRTWLHNKYHSYARYLLYLYVFIDVITVLAMSALQANLWTTHHLERRFSGTTRAQVESVYASDAKKDARLAMIINISATDQNCSSWGSVSSVNTDDPVEGGAAWNKSSCVIWHLEAGSPLVVGLECWVLLMLLVHCILEIIFYIRLPWRYCSSFCVTRHLRIISLFIMLLPLSSCDFILGCRHEIIWQFGVMAVLFGWLNLIGTVNQVPSFCVFMPVSAKFFMSYLLVVFHIFLFILAFALSFNFLLMDNAAFCSIPRSLIKTLVWMLGDLGYDDTFLDEKSPIVFEIQANVLFVLFVTVIGGLAFNLVMRNPTDQLQDMKDKADFHKAESSLNLHLLIDDCLPDTRRSRTRSHRVRLSCRSKHAVFYTDRRRDELKSHREAETGEDDQENLVSGIRDDLKTILERMETQREEICDLSRKVSSLTKMLPTNS</sequence>
<dbReference type="Proteomes" id="UP000694843">
    <property type="component" value="Unplaced"/>
</dbReference>
<feature type="repeat" description="ANK" evidence="8">
    <location>
        <begin position="478"/>
        <end position="510"/>
    </location>
</feature>
<keyword evidence="3" id="KW-0677">Repeat</keyword>
<dbReference type="GeneID" id="108667366"/>
<protein>
    <submittedName>
        <fullName evidence="12">Transient receptor potential cation channel subfamily A member 1 homolog</fullName>
    </submittedName>
</protein>
<dbReference type="PROSITE" id="PS50088">
    <property type="entry name" value="ANK_REPEAT"/>
    <property type="match status" value="3"/>
</dbReference>
<evidence type="ECO:0000313" key="12">
    <source>
        <dbReference type="RefSeq" id="XP_018009874.1"/>
    </source>
</evidence>
<dbReference type="GO" id="GO:0034220">
    <property type="term" value="P:monoatomic ion transmembrane transport"/>
    <property type="evidence" value="ECO:0007669"/>
    <property type="project" value="UniProtKB-KW"/>
</dbReference>
<evidence type="ECO:0000256" key="5">
    <source>
        <dbReference type="ARBA" id="ARBA00023065"/>
    </source>
</evidence>
<dbReference type="GO" id="GO:1902495">
    <property type="term" value="C:transmembrane transporter complex"/>
    <property type="evidence" value="ECO:0007669"/>
    <property type="project" value="TreeGrafter"/>
</dbReference>
<keyword evidence="2" id="KW-0716">Sensory transduction</keyword>
<dbReference type="KEGG" id="hazt:108667366"/>
<reference evidence="12" key="1">
    <citation type="submission" date="2025-08" db="UniProtKB">
        <authorList>
            <consortium name="RefSeq"/>
        </authorList>
    </citation>
    <scope>IDENTIFICATION</scope>
    <source>
        <tissue evidence="12">Whole organism</tissue>
    </source>
</reference>
<feature type="repeat" description="ANK" evidence="8">
    <location>
        <begin position="194"/>
        <end position="226"/>
    </location>
</feature>
<keyword evidence="4 8" id="KW-0040">ANK repeat</keyword>
<dbReference type="AlphaFoldDB" id="A0A8B7N990"/>
<organism evidence="11 12">
    <name type="scientific">Hyalella azteca</name>
    <name type="common">Amphipod</name>
    <dbReference type="NCBI Taxonomy" id="294128"/>
    <lineage>
        <taxon>Eukaryota</taxon>
        <taxon>Metazoa</taxon>
        <taxon>Ecdysozoa</taxon>
        <taxon>Arthropoda</taxon>
        <taxon>Crustacea</taxon>
        <taxon>Multicrustacea</taxon>
        <taxon>Malacostraca</taxon>
        <taxon>Eumalacostraca</taxon>
        <taxon>Peracarida</taxon>
        <taxon>Amphipoda</taxon>
        <taxon>Senticaudata</taxon>
        <taxon>Talitrida</taxon>
        <taxon>Talitroidea</taxon>
        <taxon>Hyalellidae</taxon>
        <taxon>Hyalella</taxon>
    </lineage>
</organism>
<feature type="transmembrane region" description="Helical" evidence="10">
    <location>
        <begin position="1014"/>
        <end position="1034"/>
    </location>
</feature>
<evidence type="ECO:0000256" key="2">
    <source>
        <dbReference type="ARBA" id="ARBA00022606"/>
    </source>
</evidence>
<dbReference type="SMART" id="SM00248">
    <property type="entry name" value="ANK"/>
    <property type="match status" value="13"/>
</dbReference>
<feature type="transmembrane region" description="Helical" evidence="10">
    <location>
        <begin position="989"/>
        <end position="1008"/>
    </location>
</feature>
<keyword evidence="12" id="KW-0675">Receptor</keyword>
<keyword evidence="10" id="KW-0472">Membrane</keyword>
<feature type="transmembrane region" description="Helical" evidence="10">
    <location>
        <begin position="1054"/>
        <end position="1076"/>
    </location>
</feature>
<keyword evidence="10" id="KW-1133">Transmembrane helix</keyword>
<keyword evidence="11" id="KW-1185">Reference proteome</keyword>
<dbReference type="Pfam" id="PF12796">
    <property type="entry name" value="Ank_2"/>
    <property type="match status" value="4"/>
</dbReference>
<keyword evidence="7" id="KW-0407">Ion channel</keyword>
<evidence type="ECO:0000256" key="6">
    <source>
        <dbReference type="ARBA" id="ARBA00023180"/>
    </source>
</evidence>
<proteinExistence type="predicted"/>
<evidence type="ECO:0000313" key="11">
    <source>
        <dbReference type="Proteomes" id="UP000694843"/>
    </source>
</evidence>
<dbReference type="OrthoDB" id="6366928at2759"/>
<evidence type="ECO:0000256" key="3">
    <source>
        <dbReference type="ARBA" id="ARBA00022737"/>
    </source>
</evidence>
<evidence type="ECO:0000256" key="8">
    <source>
        <dbReference type="PROSITE-ProRule" id="PRU00023"/>
    </source>
</evidence>
<feature type="transmembrane region" description="Helical" evidence="10">
    <location>
        <begin position="956"/>
        <end position="977"/>
    </location>
</feature>
<accession>A0A8B7N990</accession>
<evidence type="ECO:0000256" key="9">
    <source>
        <dbReference type="SAM" id="MobiDB-lite"/>
    </source>
</evidence>
<dbReference type="PANTHER" id="PTHR47143">
    <property type="entry name" value="TRANSIENT RECEPTOR POTENTIAL CATION CHANNEL PROTEIN PAINLESS"/>
    <property type="match status" value="1"/>
</dbReference>
<keyword evidence="5" id="KW-0406">Ion transport</keyword>
<evidence type="ECO:0000256" key="10">
    <source>
        <dbReference type="SAM" id="Phobius"/>
    </source>
</evidence>
<gene>
    <name evidence="12" type="primary">LOC108667366</name>
</gene>
<dbReference type="InterPro" id="IPR002110">
    <property type="entry name" value="Ankyrin_rpt"/>
</dbReference>
<keyword evidence="10" id="KW-0812">Transmembrane</keyword>
<dbReference type="SUPFAM" id="SSF48403">
    <property type="entry name" value="Ankyrin repeat"/>
    <property type="match status" value="2"/>
</dbReference>
<dbReference type="PROSITE" id="PS50297">
    <property type="entry name" value="ANK_REP_REGION"/>
    <property type="match status" value="2"/>
</dbReference>
<evidence type="ECO:0000256" key="1">
    <source>
        <dbReference type="ARBA" id="ARBA00022448"/>
    </source>
</evidence>
<feature type="repeat" description="ANK" evidence="8">
    <location>
        <begin position="511"/>
        <end position="543"/>
    </location>
</feature>
<keyword evidence="1" id="KW-0813">Transport</keyword>